<reference evidence="1" key="1">
    <citation type="submission" date="2018-08" db="EMBL/GenBank/DDBJ databases">
        <title>Identification of Burkholderia cepacia strains that express a Burkholderia pseudomallei-like capsular polysaccharide.</title>
        <authorList>
            <person name="Burtnick M.N."/>
            <person name="Vongsouvath M."/>
            <person name="Newton P."/>
            <person name="Wuthiekanun V."/>
            <person name="Limmathurotsakul D."/>
            <person name="Brett P.J."/>
            <person name="Chantratita N."/>
            <person name="Dance D.A."/>
        </authorList>
    </citation>
    <scope>NUCLEOTIDE SEQUENCE</scope>
    <source>
        <strain evidence="1">SBXCC001</strain>
    </source>
</reference>
<organism evidence="1 2">
    <name type="scientific">Burkholderia thailandensis</name>
    <dbReference type="NCBI Taxonomy" id="57975"/>
    <lineage>
        <taxon>Bacteria</taxon>
        <taxon>Pseudomonadati</taxon>
        <taxon>Pseudomonadota</taxon>
        <taxon>Betaproteobacteria</taxon>
        <taxon>Burkholderiales</taxon>
        <taxon>Burkholderiaceae</taxon>
        <taxon>Burkholderia</taxon>
        <taxon>pseudomallei group</taxon>
    </lineage>
</organism>
<proteinExistence type="predicted"/>
<evidence type="ECO:0000313" key="1">
    <source>
        <dbReference type="EMBL" id="MDW9251911.1"/>
    </source>
</evidence>
<accession>A0AAW9CQL3</accession>
<dbReference type="EMBL" id="QXCT01000001">
    <property type="protein sequence ID" value="MDW9251911.1"/>
    <property type="molecule type" value="Genomic_DNA"/>
</dbReference>
<dbReference type="AlphaFoldDB" id="A0AAW9CQL3"/>
<gene>
    <name evidence="1" type="ORF">C7S16_5568</name>
</gene>
<evidence type="ECO:0000313" key="2">
    <source>
        <dbReference type="Proteomes" id="UP001272137"/>
    </source>
</evidence>
<protein>
    <submittedName>
        <fullName evidence="1">Uncharacterized protein</fullName>
    </submittedName>
</protein>
<comment type="caution">
    <text evidence="1">The sequence shown here is derived from an EMBL/GenBank/DDBJ whole genome shotgun (WGS) entry which is preliminary data.</text>
</comment>
<name>A0AAW9CQL3_BURTH</name>
<dbReference type="Proteomes" id="UP001272137">
    <property type="component" value="Unassembled WGS sequence"/>
</dbReference>
<sequence length="40" mass="4574">MEWRAAPARERMRSSTIASARRAGLIPIKRRAPARASRLR</sequence>